<dbReference type="InterPro" id="IPR002554">
    <property type="entry name" value="PP2A_B56"/>
</dbReference>
<evidence type="ECO:0008006" key="3">
    <source>
        <dbReference type="Google" id="ProtNLM"/>
    </source>
</evidence>
<dbReference type="GO" id="GO:0007165">
    <property type="term" value="P:signal transduction"/>
    <property type="evidence" value="ECO:0007669"/>
    <property type="project" value="InterPro"/>
</dbReference>
<dbReference type="InParanoid" id="A2FDS4"/>
<dbReference type="GO" id="GO:0051177">
    <property type="term" value="P:meiotic sister chromatid cohesion"/>
    <property type="evidence" value="ECO:0000318"/>
    <property type="project" value="GO_Central"/>
</dbReference>
<dbReference type="RefSeq" id="XP_001309853.1">
    <property type="nucleotide sequence ID" value="XM_001309852.1"/>
</dbReference>
<dbReference type="KEGG" id="tva:4754701"/>
<gene>
    <name evidence="1" type="ORF">TVAG_087480</name>
</gene>
<dbReference type="GO" id="GO:0072542">
    <property type="term" value="F:protein phosphatase activator activity"/>
    <property type="evidence" value="ECO:0000318"/>
    <property type="project" value="GO_Central"/>
</dbReference>
<dbReference type="Proteomes" id="UP000001542">
    <property type="component" value="Unassembled WGS sequence"/>
</dbReference>
<dbReference type="AlphaFoldDB" id="A2FDS4"/>
<dbReference type="PANTHER" id="PTHR10257:SF3">
    <property type="entry name" value="SERINE_THREONINE-PROTEIN PHOSPHATASE 2A 56 KDA REGULATORY SUBUNIT GAMMA ISOFORM"/>
    <property type="match status" value="1"/>
</dbReference>
<name>A2FDS4_TRIV3</name>
<proteinExistence type="predicted"/>
<accession>A2FDS4</accession>
<dbReference type="STRING" id="5722.A2FDS4"/>
<protein>
    <recommendedName>
        <fullName evidence="3">Phosphoprotein phosphatase</fullName>
    </recommendedName>
</protein>
<organism evidence="1 2">
    <name type="scientific">Trichomonas vaginalis (strain ATCC PRA-98 / G3)</name>
    <dbReference type="NCBI Taxonomy" id="412133"/>
    <lineage>
        <taxon>Eukaryota</taxon>
        <taxon>Metamonada</taxon>
        <taxon>Parabasalia</taxon>
        <taxon>Trichomonadida</taxon>
        <taxon>Trichomonadidae</taxon>
        <taxon>Trichomonas</taxon>
    </lineage>
</organism>
<dbReference type="EMBL" id="DS113737">
    <property type="protein sequence ID" value="EAX96923.1"/>
    <property type="molecule type" value="Genomic_DNA"/>
</dbReference>
<dbReference type="eggNOG" id="KOG2085">
    <property type="taxonomic scope" value="Eukaryota"/>
</dbReference>
<dbReference type="SUPFAM" id="SSF48371">
    <property type="entry name" value="ARM repeat"/>
    <property type="match status" value="1"/>
</dbReference>
<dbReference type="Gene3D" id="1.25.10.10">
    <property type="entry name" value="Leucine-rich Repeat Variant"/>
    <property type="match status" value="1"/>
</dbReference>
<dbReference type="SMR" id="A2FDS4"/>
<dbReference type="PANTHER" id="PTHR10257">
    <property type="entry name" value="SERINE/THREONINE PROTEIN PHOSPHATASE 2A PP2A REGULATORY SUBUNIT B"/>
    <property type="match status" value="1"/>
</dbReference>
<dbReference type="VEuPathDB" id="TrichDB:TVAGG3_0371340"/>
<dbReference type="Pfam" id="PF01603">
    <property type="entry name" value="B56"/>
    <property type="match status" value="1"/>
</dbReference>
<evidence type="ECO:0000313" key="1">
    <source>
        <dbReference type="EMBL" id="EAX96923.1"/>
    </source>
</evidence>
<dbReference type="GO" id="GO:0000159">
    <property type="term" value="C:protein phosphatase type 2A complex"/>
    <property type="evidence" value="ECO:0007669"/>
    <property type="project" value="InterPro"/>
</dbReference>
<dbReference type="FunFam" id="1.25.10.10:FF:000331">
    <property type="entry name" value="Phosphoprotein phosphatase, putative"/>
    <property type="match status" value="1"/>
</dbReference>
<sequence>MKAPHGNYAHHINLFKPHTKIRLGRTESAVSSRVPPISVENPHKMSPKKPHVYHSYPILMHQIYDGLPEHEQQNQIPKPNNPEFKNIFLHKLNLGCQVFSDMDPNQRLAKRIVLHQVAECIITLGIGPFIDSEMTSKVYEMIYVNIKRPVPKFELNQFLNSDSGCFSVPEWEHLEFVYTIFQIFYKTFPKLEFWTTQFFESLIPLISSRDTLERDRLAIILSTYYINNPILLHGFALKLAKIIENHFITPDPCAVYTALTIFSNIIASSIENRNMAFNLCNNLCIQLIQNQYLSIFISPFSNLLKMILPLSETLTLILLNGIVKYWPVSDPAKQVPMIKLIIAALFSNHSMNDGVILKKVFLLLGELCDTEFFKVADQACKCLQEEVILGLLSNNCREIVPYIMTHVRSSLKHWYAPLRETAQVTLRVLCQICQERRSDDIGLNVRTSNWVSIARTAAKNDKCINLTKKLGEMSQLFGPSNNSNSQETF</sequence>
<dbReference type="VEuPathDB" id="TrichDB:TVAG_087480"/>
<evidence type="ECO:0000313" key="2">
    <source>
        <dbReference type="Proteomes" id="UP000001542"/>
    </source>
</evidence>
<reference evidence="1" key="2">
    <citation type="journal article" date="2007" name="Science">
        <title>Draft genome sequence of the sexually transmitted pathogen Trichomonas vaginalis.</title>
        <authorList>
            <person name="Carlton J.M."/>
            <person name="Hirt R.P."/>
            <person name="Silva J.C."/>
            <person name="Delcher A.L."/>
            <person name="Schatz M."/>
            <person name="Zhao Q."/>
            <person name="Wortman J.R."/>
            <person name="Bidwell S.L."/>
            <person name="Alsmark U.C.M."/>
            <person name="Besteiro S."/>
            <person name="Sicheritz-Ponten T."/>
            <person name="Noel C.J."/>
            <person name="Dacks J.B."/>
            <person name="Foster P.G."/>
            <person name="Simillion C."/>
            <person name="Van de Peer Y."/>
            <person name="Miranda-Saavedra D."/>
            <person name="Barton G.J."/>
            <person name="Westrop G.D."/>
            <person name="Mueller S."/>
            <person name="Dessi D."/>
            <person name="Fiori P.L."/>
            <person name="Ren Q."/>
            <person name="Paulsen I."/>
            <person name="Zhang H."/>
            <person name="Bastida-Corcuera F.D."/>
            <person name="Simoes-Barbosa A."/>
            <person name="Brown M.T."/>
            <person name="Hayes R.D."/>
            <person name="Mukherjee M."/>
            <person name="Okumura C.Y."/>
            <person name="Schneider R."/>
            <person name="Smith A.J."/>
            <person name="Vanacova S."/>
            <person name="Villalvazo M."/>
            <person name="Haas B.J."/>
            <person name="Pertea M."/>
            <person name="Feldblyum T.V."/>
            <person name="Utterback T.R."/>
            <person name="Shu C.L."/>
            <person name="Osoegawa K."/>
            <person name="de Jong P.J."/>
            <person name="Hrdy I."/>
            <person name="Horvathova L."/>
            <person name="Zubacova Z."/>
            <person name="Dolezal P."/>
            <person name="Malik S.B."/>
            <person name="Logsdon J.M. Jr."/>
            <person name="Henze K."/>
            <person name="Gupta A."/>
            <person name="Wang C.C."/>
            <person name="Dunne R.L."/>
            <person name="Upcroft J.A."/>
            <person name="Upcroft P."/>
            <person name="White O."/>
            <person name="Salzberg S.L."/>
            <person name="Tang P."/>
            <person name="Chiu C.-H."/>
            <person name="Lee Y.-S."/>
            <person name="Embley T.M."/>
            <person name="Coombs G.H."/>
            <person name="Mottram J.C."/>
            <person name="Tachezy J."/>
            <person name="Fraser-Liggett C.M."/>
            <person name="Johnson P.J."/>
        </authorList>
    </citation>
    <scope>NUCLEOTIDE SEQUENCE [LARGE SCALE GENOMIC DNA]</scope>
    <source>
        <strain evidence="1">G3</strain>
    </source>
</reference>
<dbReference type="InterPro" id="IPR011989">
    <property type="entry name" value="ARM-like"/>
</dbReference>
<keyword evidence="2" id="KW-1185">Reference proteome</keyword>
<dbReference type="InterPro" id="IPR016024">
    <property type="entry name" value="ARM-type_fold"/>
</dbReference>
<reference evidence="1" key="1">
    <citation type="submission" date="2006-10" db="EMBL/GenBank/DDBJ databases">
        <authorList>
            <person name="Amadeo P."/>
            <person name="Zhao Q."/>
            <person name="Wortman J."/>
            <person name="Fraser-Liggett C."/>
            <person name="Carlton J."/>
        </authorList>
    </citation>
    <scope>NUCLEOTIDE SEQUENCE</scope>
    <source>
        <strain evidence="1">G3</strain>
    </source>
</reference>